<dbReference type="InterPro" id="IPR023408">
    <property type="entry name" value="MscS_beta-dom_sf"/>
</dbReference>
<evidence type="ECO:0000256" key="1">
    <source>
        <dbReference type="ARBA" id="ARBA00004236"/>
    </source>
</evidence>
<dbReference type="RefSeq" id="WP_066565323.1">
    <property type="nucleotide sequence ID" value="NZ_CP015622.1"/>
</dbReference>
<feature type="compositionally biased region" description="Polar residues" evidence="6">
    <location>
        <begin position="466"/>
        <end position="475"/>
    </location>
</feature>
<keyword evidence="2" id="KW-1003">Cell membrane</keyword>
<organism evidence="9 10">
    <name type="scientific">Corynebacterium crudilactis</name>
    <dbReference type="NCBI Taxonomy" id="1652495"/>
    <lineage>
        <taxon>Bacteria</taxon>
        <taxon>Bacillati</taxon>
        <taxon>Actinomycetota</taxon>
        <taxon>Actinomycetes</taxon>
        <taxon>Mycobacteriales</taxon>
        <taxon>Corynebacteriaceae</taxon>
        <taxon>Corynebacterium</taxon>
    </lineage>
</organism>
<proteinExistence type="predicted"/>
<name>A0A172QT30_9CORY</name>
<dbReference type="STRING" id="1652495.ccrud_06100"/>
<dbReference type="PANTHER" id="PTHR30460">
    <property type="entry name" value="MODERATE CONDUCTANCE MECHANOSENSITIVE CHANNEL YBIO"/>
    <property type="match status" value="1"/>
</dbReference>
<dbReference type="GO" id="GO:0005886">
    <property type="term" value="C:plasma membrane"/>
    <property type="evidence" value="ECO:0007669"/>
    <property type="project" value="UniProtKB-SubCell"/>
</dbReference>
<comment type="subcellular location">
    <subcellularLocation>
        <location evidence="1">Cell membrane</location>
    </subcellularLocation>
</comment>
<dbReference type="InterPro" id="IPR045276">
    <property type="entry name" value="YbiO_bact"/>
</dbReference>
<evidence type="ECO:0000256" key="4">
    <source>
        <dbReference type="ARBA" id="ARBA00022989"/>
    </source>
</evidence>
<evidence type="ECO:0000259" key="8">
    <source>
        <dbReference type="Pfam" id="PF00924"/>
    </source>
</evidence>
<evidence type="ECO:0000313" key="9">
    <source>
        <dbReference type="EMBL" id="ANE03826.1"/>
    </source>
</evidence>
<feature type="region of interest" description="Disordered" evidence="6">
    <location>
        <begin position="421"/>
        <end position="521"/>
    </location>
</feature>
<dbReference type="GO" id="GO:0008381">
    <property type="term" value="F:mechanosensitive monoatomic ion channel activity"/>
    <property type="evidence" value="ECO:0007669"/>
    <property type="project" value="InterPro"/>
</dbReference>
<keyword evidence="5 7" id="KW-0472">Membrane</keyword>
<dbReference type="InterPro" id="IPR010920">
    <property type="entry name" value="LSM_dom_sf"/>
</dbReference>
<evidence type="ECO:0000256" key="5">
    <source>
        <dbReference type="ARBA" id="ARBA00023136"/>
    </source>
</evidence>
<dbReference type="Pfam" id="PF00924">
    <property type="entry name" value="MS_channel_2nd"/>
    <property type="match status" value="1"/>
</dbReference>
<dbReference type="OrthoDB" id="4638917at2"/>
<evidence type="ECO:0000256" key="2">
    <source>
        <dbReference type="ARBA" id="ARBA00022475"/>
    </source>
</evidence>
<feature type="transmembrane region" description="Helical" evidence="7">
    <location>
        <begin position="102"/>
        <end position="125"/>
    </location>
</feature>
<dbReference type="Gene3D" id="2.30.30.60">
    <property type="match status" value="1"/>
</dbReference>
<feature type="transmembrane region" description="Helical" evidence="7">
    <location>
        <begin position="68"/>
        <end position="90"/>
    </location>
</feature>
<gene>
    <name evidence="9" type="ORF">ccrud_06100</name>
</gene>
<dbReference type="SUPFAM" id="SSF50182">
    <property type="entry name" value="Sm-like ribonucleoproteins"/>
    <property type="match status" value="1"/>
</dbReference>
<keyword evidence="3 7" id="KW-0812">Transmembrane</keyword>
<dbReference type="Gene3D" id="1.10.287.1260">
    <property type="match status" value="1"/>
</dbReference>
<accession>A0A172QT30</accession>
<dbReference type="PANTHER" id="PTHR30460:SF0">
    <property type="entry name" value="MODERATE CONDUCTANCE MECHANOSENSITIVE CHANNEL YBIO"/>
    <property type="match status" value="1"/>
</dbReference>
<dbReference type="Proteomes" id="UP000076929">
    <property type="component" value="Chromosome"/>
</dbReference>
<protein>
    <recommendedName>
        <fullName evidence="8">Mechanosensitive ion channel MscS domain-containing protein</fullName>
    </recommendedName>
</protein>
<dbReference type="KEGG" id="ccjz:ccrud_06100"/>
<sequence>MILGERISFLLYSLWNWITNTGIDLAIILVLGFLIPRFGRIGMRIIKRRVESTADTDTTKNQLAFAGVGLYIAQIVAFFMLAIAAMQLFGFSLAGAAIPATIASAAIGLGAQSIVADFLAGFFILTEKQFGVGDWVRFEGNGIIVEGTVIEITMRATKIRTIAQQTVIIPNSTAKVCINNSNSWSRAVVLMPIPMLGSDNITDVIARSEAATRRALTQEIIAPEILGELDVHPAIDVTPPSVVGMPWMVTMRFLVQVTAGNQWLVERAIRTEIISEFWEEYGSATTTSGTLIDSLSVVQEKNPLIDASPNALQEPKPEAAATVASLAASSNDDAANTVISPGNPEKGLDSEVMEQELSVEEDTPEEHASLQKFFRTDFYPKRWQKILSLGGRVRMSTSLLLAALMVLSLTKVLMIEPNENWQNSTGRFAPQSTTTTSETPTQLPSSSIVSPSVPVSPTVESSVETQPETATSQPRSTAEQTEEPTEEQPSTTPSTTVPETTPQTPETSSPAQETATPMSTP</sequence>
<evidence type="ECO:0000256" key="7">
    <source>
        <dbReference type="SAM" id="Phobius"/>
    </source>
</evidence>
<dbReference type="InterPro" id="IPR006685">
    <property type="entry name" value="MscS_channel_2nd"/>
</dbReference>
<dbReference type="AlphaFoldDB" id="A0A172QT30"/>
<keyword evidence="10" id="KW-1185">Reference proteome</keyword>
<evidence type="ECO:0000256" key="6">
    <source>
        <dbReference type="SAM" id="MobiDB-lite"/>
    </source>
</evidence>
<feature type="compositionally biased region" description="Low complexity" evidence="6">
    <location>
        <begin position="430"/>
        <end position="465"/>
    </location>
</feature>
<keyword evidence="4 7" id="KW-1133">Transmembrane helix</keyword>
<dbReference type="EMBL" id="CP015622">
    <property type="protein sequence ID" value="ANE03826.1"/>
    <property type="molecule type" value="Genomic_DNA"/>
</dbReference>
<feature type="compositionally biased region" description="Low complexity" evidence="6">
    <location>
        <begin position="487"/>
        <end position="512"/>
    </location>
</feature>
<evidence type="ECO:0000313" key="10">
    <source>
        <dbReference type="Proteomes" id="UP000076929"/>
    </source>
</evidence>
<reference evidence="9 10" key="1">
    <citation type="submission" date="2016-05" db="EMBL/GenBank/DDBJ databases">
        <title>Complete genome sequence of Corynebacterium crudilactis, a new Corynebacterium species isolated from raw cow's milk.</title>
        <authorList>
            <person name="Christian R."/>
            <person name="Zimmermann J."/>
            <person name="Lipski A."/>
            <person name="Kalinowski J."/>
        </authorList>
    </citation>
    <scope>NUCLEOTIDE SEQUENCE [LARGE SCALE GENOMIC DNA]</scope>
    <source>
        <strain evidence="9 10">JZ16</strain>
    </source>
</reference>
<feature type="domain" description="Mechanosensitive ion channel MscS" evidence="8">
    <location>
        <begin position="114"/>
        <end position="173"/>
    </location>
</feature>
<feature type="transmembrane region" description="Helical" evidence="7">
    <location>
        <begin position="17"/>
        <end position="39"/>
    </location>
</feature>
<evidence type="ECO:0000256" key="3">
    <source>
        <dbReference type="ARBA" id="ARBA00022692"/>
    </source>
</evidence>